<evidence type="ECO:0000259" key="5">
    <source>
        <dbReference type="PROSITE" id="PS50089"/>
    </source>
</evidence>
<evidence type="ECO:0000313" key="6">
    <source>
        <dbReference type="EMBL" id="KAH7638424.1"/>
    </source>
</evidence>
<dbReference type="Proteomes" id="UP000790347">
    <property type="component" value="Unassembled WGS sequence"/>
</dbReference>
<evidence type="ECO:0000256" key="2">
    <source>
        <dbReference type="ARBA" id="ARBA00022833"/>
    </source>
</evidence>
<dbReference type="PANTHER" id="PTHR16047">
    <property type="entry name" value="RFWD3 PROTEIN"/>
    <property type="match status" value="1"/>
</dbReference>
<dbReference type="EMBL" id="SDOV01000007">
    <property type="protein sequence ID" value="KAH7638424.1"/>
    <property type="molecule type" value="Genomic_DNA"/>
</dbReference>
<dbReference type="PROSITE" id="PS50089">
    <property type="entry name" value="ZF_RING_2"/>
    <property type="match status" value="1"/>
</dbReference>
<dbReference type="AlphaFoldDB" id="A0A922L4L5"/>
<dbReference type="InterPro" id="IPR037381">
    <property type="entry name" value="RFWD3"/>
</dbReference>
<dbReference type="InterPro" id="IPR013083">
    <property type="entry name" value="Znf_RING/FYVE/PHD"/>
</dbReference>
<evidence type="ECO:0000313" key="7">
    <source>
        <dbReference type="EMBL" id="KAH9517646.1"/>
    </source>
</evidence>
<sequence>MSDFEDSSDYHDSLNSDNDFDWGHYIYSSPFCNYDSENNHESSDDLETIFNDDDNNNDEEQEEDHYGYGDSDESTDESTEIDDNVEQNSSEVEQEDTFFYAVDDDDDDNQSDGMDASRMHHFSFSSIDNSNQSSNIVNNHGSNNVINEDSSKNQQTQTDIKYLPVKNTCSICLEKFRQNQQNDNNEHDIVCLPCGHIFGKKCIEQWLDDSRSTKYCPICRTRANLGDIIKIYLELINTTNTTMEENSTLETEFWKAKAKDLTWENLQLQMKLHLAESNNK</sequence>
<reference evidence="7" key="1">
    <citation type="submission" date="2013-05" db="EMBL/GenBank/DDBJ databases">
        <authorList>
            <person name="Yim A.K.Y."/>
            <person name="Chan T.F."/>
            <person name="Ji K.M."/>
            <person name="Liu X.Y."/>
            <person name="Zhou J.W."/>
            <person name="Li R.Q."/>
            <person name="Yang K.Y."/>
            <person name="Li J."/>
            <person name="Li M."/>
            <person name="Law P.T.W."/>
            <person name="Wu Y.L."/>
            <person name="Cai Z.L."/>
            <person name="Qin H."/>
            <person name="Bao Y."/>
            <person name="Leung R.K.K."/>
            <person name="Ng P.K.S."/>
            <person name="Zou J."/>
            <person name="Zhong X.J."/>
            <person name="Ran P.X."/>
            <person name="Zhong N.S."/>
            <person name="Liu Z.G."/>
            <person name="Tsui S.K.W."/>
        </authorList>
    </citation>
    <scope>NUCLEOTIDE SEQUENCE</scope>
    <source>
        <strain evidence="7">Derf</strain>
        <tissue evidence="7">Whole organism</tissue>
    </source>
</reference>
<proteinExistence type="predicted"/>
<dbReference type="OrthoDB" id="5600418at2759"/>
<dbReference type="GO" id="GO:0036297">
    <property type="term" value="P:interstrand cross-link repair"/>
    <property type="evidence" value="ECO:0007669"/>
    <property type="project" value="InterPro"/>
</dbReference>
<name>A0A922L4L5_DERFA</name>
<evidence type="ECO:0000256" key="4">
    <source>
        <dbReference type="SAM" id="MobiDB-lite"/>
    </source>
</evidence>
<reference evidence="6" key="3">
    <citation type="journal article" date="2021" name="World Allergy Organ. J.">
        <title>Chromosome-level assembly of Dermatophagoides farinae genome and transcriptome reveals two novel allergens Der f 37 and Der f 39.</title>
        <authorList>
            <person name="Chen J."/>
            <person name="Cai Z."/>
            <person name="Fan D."/>
            <person name="Hu J."/>
            <person name="Hou Y."/>
            <person name="He Y."/>
            <person name="Zhang Z."/>
            <person name="Zhao Z."/>
            <person name="Gao P."/>
            <person name="Hu W."/>
            <person name="Sun J."/>
            <person name="Li J."/>
            <person name="Ji K."/>
        </authorList>
    </citation>
    <scope>NUCLEOTIDE SEQUENCE</scope>
    <source>
        <strain evidence="6">JKM2019</strain>
    </source>
</reference>
<dbReference type="Pfam" id="PF13639">
    <property type="entry name" value="zf-RING_2"/>
    <property type="match status" value="1"/>
</dbReference>
<feature type="region of interest" description="Disordered" evidence="4">
    <location>
        <begin position="33"/>
        <end position="95"/>
    </location>
</feature>
<dbReference type="PANTHER" id="PTHR16047:SF7">
    <property type="entry name" value="E3 UBIQUITIN-PROTEIN LIGASE RFWD3"/>
    <property type="match status" value="1"/>
</dbReference>
<keyword evidence="1 3" id="KW-0479">Metal-binding</keyword>
<evidence type="ECO:0000256" key="1">
    <source>
        <dbReference type="ARBA" id="ARBA00022771"/>
    </source>
</evidence>
<comment type="caution">
    <text evidence="7">The sequence shown here is derived from an EMBL/GenBank/DDBJ whole genome shotgun (WGS) entry which is preliminary data.</text>
</comment>
<feature type="region of interest" description="Disordered" evidence="4">
    <location>
        <begin position="128"/>
        <end position="156"/>
    </location>
</feature>
<dbReference type="EMBL" id="ASGP02000003">
    <property type="protein sequence ID" value="KAH9517646.1"/>
    <property type="molecule type" value="Genomic_DNA"/>
</dbReference>
<dbReference type="InterPro" id="IPR001841">
    <property type="entry name" value="Znf_RING"/>
</dbReference>
<feature type="domain" description="RING-type" evidence="5">
    <location>
        <begin position="169"/>
        <end position="220"/>
    </location>
</feature>
<dbReference type="GO" id="GO:0005634">
    <property type="term" value="C:nucleus"/>
    <property type="evidence" value="ECO:0007669"/>
    <property type="project" value="InterPro"/>
</dbReference>
<dbReference type="GO" id="GO:0008270">
    <property type="term" value="F:zinc ion binding"/>
    <property type="evidence" value="ECO:0007669"/>
    <property type="project" value="UniProtKB-KW"/>
</dbReference>
<dbReference type="GO" id="GO:0016567">
    <property type="term" value="P:protein ubiquitination"/>
    <property type="evidence" value="ECO:0007669"/>
    <property type="project" value="InterPro"/>
</dbReference>
<feature type="compositionally biased region" description="Acidic residues" evidence="4">
    <location>
        <begin position="44"/>
        <end position="63"/>
    </location>
</feature>
<gene>
    <name evidence="7" type="ORF">DERF_008297</name>
    <name evidence="6" type="ORF">HUG17_2457</name>
</gene>
<reference evidence="6" key="2">
    <citation type="submission" date="2020-06" db="EMBL/GenBank/DDBJ databases">
        <authorList>
            <person name="Ji K."/>
            <person name="Li J."/>
        </authorList>
    </citation>
    <scope>NUCLEOTIDE SEQUENCE</scope>
    <source>
        <strain evidence="6">JKM2019</strain>
        <tissue evidence="6">Whole body</tissue>
    </source>
</reference>
<keyword evidence="1 3" id="KW-0863">Zinc-finger</keyword>
<protein>
    <recommendedName>
        <fullName evidence="5">RING-type domain-containing protein</fullName>
    </recommendedName>
</protein>
<dbReference type="SMART" id="SM00184">
    <property type="entry name" value="RING"/>
    <property type="match status" value="1"/>
</dbReference>
<reference evidence="7" key="4">
    <citation type="journal article" date="2022" name="Res Sq">
        <title>Comparative Genomics Reveals Insights into the Divergent Evolution of Astigmatic Mites and Household Pest Adaptations.</title>
        <authorList>
            <person name="Xiong Q."/>
            <person name="Wan A.T.-Y."/>
            <person name="Liu X.-Y."/>
            <person name="Fung C.S.-H."/>
            <person name="Xiao X."/>
            <person name="Malainual N."/>
            <person name="Hou J."/>
            <person name="Wang L."/>
            <person name="Wang M."/>
            <person name="Yang K."/>
            <person name="Cui Y."/>
            <person name="Leung E."/>
            <person name="Nong W."/>
            <person name="Shin S.-K."/>
            <person name="Au S."/>
            <person name="Jeong K.Y."/>
            <person name="Chew F.T."/>
            <person name="Hui J."/>
            <person name="Leung T.F."/>
            <person name="Tungtrongchitr A."/>
            <person name="Zhong N."/>
            <person name="Liu Z."/>
            <person name="Tsui S."/>
        </authorList>
    </citation>
    <scope>NUCLEOTIDE SEQUENCE</scope>
    <source>
        <strain evidence="7">Derf</strain>
        <tissue evidence="7">Whole organism</tissue>
    </source>
</reference>
<organism evidence="7 8">
    <name type="scientific">Dermatophagoides farinae</name>
    <name type="common">American house dust mite</name>
    <dbReference type="NCBI Taxonomy" id="6954"/>
    <lineage>
        <taxon>Eukaryota</taxon>
        <taxon>Metazoa</taxon>
        <taxon>Ecdysozoa</taxon>
        <taxon>Arthropoda</taxon>
        <taxon>Chelicerata</taxon>
        <taxon>Arachnida</taxon>
        <taxon>Acari</taxon>
        <taxon>Acariformes</taxon>
        <taxon>Sarcoptiformes</taxon>
        <taxon>Astigmata</taxon>
        <taxon>Psoroptidia</taxon>
        <taxon>Analgoidea</taxon>
        <taxon>Pyroglyphidae</taxon>
        <taxon>Dermatophagoidinae</taxon>
        <taxon>Dermatophagoides</taxon>
    </lineage>
</organism>
<evidence type="ECO:0000256" key="3">
    <source>
        <dbReference type="PROSITE-ProRule" id="PRU00175"/>
    </source>
</evidence>
<dbReference type="SUPFAM" id="SSF57850">
    <property type="entry name" value="RING/U-box"/>
    <property type="match status" value="1"/>
</dbReference>
<dbReference type="Proteomes" id="UP000828236">
    <property type="component" value="Unassembled WGS sequence"/>
</dbReference>
<keyword evidence="8" id="KW-1185">Reference proteome</keyword>
<dbReference type="GO" id="GO:0004842">
    <property type="term" value="F:ubiquitin-protein transferase activity"/>
    <property type="evidence" value="ECO:0007669"/>
    <property type="project" value="InterPro"/>
</dbReference>
<feature type="compositionally biased region" description="Low complexity" evidence="4">
    <location>
        <begin position="128"/>
        <end position="139"/>
    </location>
</feature>
<feature type="compositionally biased region" description="Polar residues" evidence="4">
    <location>
        <begin position="140"/>
        <end position="156"/>
    </location>
</feature>
<feature type="compositionally biased region" description="Acidic residues" evidence="4">
    <location>
        <begin position="70"/>
        <end position="85"/>
    </location>
</feature>
<keyword evidence="2" id="KW-0862">Zinc</keyword>
<accession>A0A922L4L5</accession>
<dbReference type="Gene3D" id="3.30.40.10">
    <property type="entry name" value="Zinc/RING finger domain, C3HC4 (zinc finger)"/>
    <property type="match status" value="1"/>
</dbReference>
<evidence type="ECO:0000313" key="8">
    <source>
        <dbReference type="Proteomes" id="UP000790347"/>
    </source>
</evidence>